<sequence length="805" mass="90471">MNKAFSRIKFFILVIGLSWVSIYTYGQELIIKDANTLLPIEGAIAMQEEVLLGVSNTDGVIRLPTGTAGQLVLQHTQFYGKTIDLPGGEGESIHVLMDEKIRQINEVVISANRWGEGRNQVPNELLSISHQEVEFANPQTAADMLDQSGQVFVQKSQLGGGSPMIRGFAANSLLIVLDGIRLNNAIYRSGNLQNVIMLDPNMMASTEVIYGPSSSMYGSDALGGVMSFYTKKAGFAKDDGWKVSGGSMLRYSTANHEKTAHLNVSIRNKRFSNFTGVTVSDFDDLRAGAVHPKDHPDFGKRESYVIRKEGVDEEVKNDDVNLQRFSGYSQFNVMNKAALRINKSSELAYSFYLTGSTDIPRYDRLIQPQSDGSLKNAEWYYGPQDFMLHALTFSNDTENWFYSHAKLTLSTQRVEESRHNRSVGSNGLNHRTERVKTYAANLDLEKRISDYSNLYYGLEWVYNDAESTAQKEDIVTGEMSPLSTRYPDGGGSMNTWAAYLSYKYALRDWVHLTVGGRYSDVGLRAKFNSTSFFSLPFEDIDQRNAALSGTAGLAIQVTPQLKWDVLFSTGFRAPNLDDAGKVFDSGDVVVVPNEDLKPEYTYNYETNVTWNLGEKLILMGGLFYTQLRDAMVRRDYSYNGMDSVYYDGETYRMAALVNVGKAYIWGFSAGLDYAMTQHFLLSARLSESFGEDQVERIPLRHTTPLFGNVSLTYQRERLRLEFYTKFQGNRAWDDLAPSEQDKDYLYTSDGSLGWYTLNLRSSYHLTPKLVVTAALENILDHHYRTYSSGISAPGINGIFSARFDF</sequence>
<evidence type="ECO:0000256" key="5">
    <source>
        <dbReference type="ARBA" id="ARBA00022729"/>
    </source>
</evidence>
<proteinExistence type="inferred from homology"/>
<dbReference type="PANTHER" id="PTHR30069:SF29">
    <property type="entry name" value="HEMOGLOBIN AND HEMOGLOBIN-HAPTOGLOBIN-BINDING PROTEIN 1-RELATED"/>
    <property type="match status" value="1"/>
</dbReference>
<comment type="similarity">
    <text evidence="10 11">Belongs to the TonB-dependent receptor family.</text>
</comment>
<dbReference type="Proteomes" id="UP000184474">
    <property type="component" value="Unassembled WGS sequence"/>
</dbReference>
<organism evidence="14 15">
    <name type="scientific">Reichenbachiella agariperforans</name>
    <dbReference type="NCBI Taxonomy" id="156994"/>
    <lineage>
        <taxon>Bacteria</taxon>
        <taxon>Pseudomonadati</taxon>
        <taxon>Bacteroidota</taxon>
        <taxon>Cytophagia</taxon>
        <taxon>Cytophagales</taxon>
        <taxon>Reichenbachiellaceae</taxon>
        <taxon>Reichenbachiella</taxon>
    </lineage>
</organism>
<evidence type="ECO:0000256" key="6">
    <source>
        <dbReference type="ARBA" id="ARBA00023077"/>
    </source>
</evidence>
<dbReference type="InterPro" id="IPR012910">
    <property type="entry name" value="Plug_dom"/>
</dbReference>
<keyword evidence="4 10" id="KW-0812">Transmembrane</keyword>
<dbReference type="PROSITE" id="PS52016">
    <property type="entry name" value="TONB_DEPENDENT_REC_3"/>
    <property type="match status" value="1"/>
</dbReference>
<dbReference type="InterPro" id="IPR039426">
    <property type="entry name" value="TonB-dep_rcpt-like"/>
</dbReference>
<feature type="domain" description="TonB-dependent receptor plug" evidence="13">
    <location>
        <begin position="120"/>
        <end position="225"/>
    </location>
</feature>
<evidence type="ECO:0000256" key="8">
    <source>
        <dbReference type="ARBA" id="ARBA00023170"/>
    </source>
</evidence>
<evidence type="ECO:0000313" key="14">
    <source>
        <dbReference type="EMBL" id="SHJ63141.1"/>
    </source>
</evidence>
<evidence type="ECO:0000256" key="10">
    <source>
        <dbReference type="PROSITE-ProRule" id="PRU01360"/>
    </source>
</evidence>
<dbReference type="GO" id="GO:0015344">
    <property type="term" value="F:siderophore uptake transmembrane transporter activity"/>
    <property type="evidence" value="ECO:0007669"/>
    <property type="project" value="TreeGrafter"/>
</dbReference>
<dbReference type="RefSeq" id="WP_073119470.1">
    <property type="nucleotide sequence ID" value="NZ_FRAA01000001.1"/>
</dbReference>
<dbReference type="GO" id="GO:0009279">
    <property type="term" value="C:cell outer membrane"/>
    <property type="evidence" value="ECO:0007669"/>
    <property type="project" value="UniProtKB-SubCell"/>
</dbReference>
<dbReference type="Pfam" id="PF07715">
    <property type="entry name" value="Plug"/>
    <property type="match status" value="1"/>
</dbReference>
<keyword evidence="3 10" id="KW-1134">Transmembrane beta strand</keyword>
<dbReference type="PANTHER" id="PTHR30069">
    <property type="entry name" value="TONB-DEPENDENT OUTER MEMBRANE RECEPTOR"/>
    <property type="match status" value="1"/>
</dbReference>
<dbReference type="Gene3D" id="2.40.170.20">
    <property type="entry name" value="TonB-dependent receptor, beta-barrel domain"/>
    <property type="match status" value="1"/>
</dbReference>
<keyword evidence="8 14" id="KW-0675">Receptor</keyword>
<evidence type="ECO:0000256" key="9">
    <source>
        <dbReference type="ARBA" id="ARBA00023237"/>
    </source>
</evidence>
<dbReference type="InterPro" id="IPR036942">
    <property type="entry name" value="Beta-barrel_TonB_sf"/>
</dbReference>
<keyword evidence="5" id="KW-0732">Signal</keyword>
<evidence type="ECO:0000256" key="2">
    <source>
        <dbReference type="ARBA" id="ARBA00022448"/>
    </source>
</evidence>
<keyword evidence="7 10" id="KW-0472">Membrane</keyword>
<dbReference type="GO" id="GO:0044718">
    <property type="term" value="P:siderophore transmembrane transport"/>
    <property type="evidence" value="ECO:0007669"/>
    <property type="project" value="TreeGrafter"/>
</dbReference>
<evidence type="ECO:0000313" key="15">
    <source>
        <dbReference type="Proteomes" id="UP000184474"/>
    </source>
</evidence>
<dbReference type="Gene3D" id="2.170.130.10">
    <property type="entry name" value="TonB-dependent receptor, plug domain"/>
    <property type="match status" value="1"/>
</dbReference>
<dbReference type="AlphaFoldDB" id="A0A1M6KVZ1"/>
<accession>A0A1M6KVZ1</accession>
<evidence type="ECO:0000259" key="13">
    <source>
        <dbReference type="Pfam" id="PF07715"/>
    </source>
</evidence>
<evidence type="ECO:0000259" key="12">
    <source>
        <dbReference type="Pfam" id="PF00593"/>
    </source>
</evidence>
<evidence type="ECO:0000256" key="1">
    <source>
        <dbReference type="ARBA" id="ARBA00004571"/>
    </source>
</evidence>
<keyword evidence="2 10" id="KW-0813">Transport</keyword>
<keyword evidence="15" id="KW-1185">Reference proteome</keyword>
<feature type="domain" description="TonB-dependent receptor-like beta-barrel" evidence="12">
    <location>
        <begin position="349"/>
        <end position="778"/>
    </location>
</feature>
<protein>
    <submittedName>
        <fullName evidence="14">Hemoglobin/transferrin/lactoferrin receptor protein</fullName>
    </submittedName>
</protein>
<comment type="subcellular location">
    <subcellularLocation>
        <location evidence="1 10">Cell outer membrane</location>
        <topology evidence="1 10">Multi-pass membrane protein</topology>
    </subcellularLocation>
</comment>
<evidence type="ECO:0000256" key="4">
    <source>
        <dbReference type="ARBA" id="ARBA00022692"/>
    </source>
</evidence>
<dbReference type="InterPro" id="IPR000531">
    <property type="entry name" value="Beta-barrel_TonB"/>
</dbReference>
<keyword evidence="6 11" id="KW-0798">TonB box</keyword>
<reference evidence="15" key="1">
    <citation type="submission" date="2016-11" db="EMBL/GenBank/DDBJ databases">
        <authorList>
            <person name="Varghese N."/>
            <person name="Submissions S."/>
        </authorList>
    </citation>
    <scope>NUCLEOTIDE SEQUENCE [LARGE SCALE GENOMIC DNA]</scope>
    <source>
        <strain evidence="15">DSM 26134</strain>
    </source>
</reference>
<dbReference type="InterPro" id="IPR037066">
    <property type="entry name" value="Plug_dom_sf"/>
</dbReference>
<dbReference type="STRING" id="156994.SAMN04488028_101727"/>
<evidence type="ECO:0000256" key="11">
    <source>
        <dbReference type="RuleBase" id="RU003357"/>
    </source>
</evidence>
<evidence type="ECO:0000256" key="3">
    <source>
        <dbReference type="ARBA" id="ARBA00022452"/>
    </source>
</evidence>
<gene>
    <name evidence="14" type="ORF">SAMN04488028_101727</name>
</gene>
<dbReference type="SUPFAM" id="SSF56935">
    <property type="entry name" value="Porins"/>
    <property type="match status" value="1"/>
</dbReference>
<name>A0A1M6KVZ1_REIAG</name>
<evidence type="ECO:0000256" key="7">
    <source>
        <dbReference type="ARBA" id="ARBA00023136"/>
    </source>
</evidence>
<dbReference type="EMBL" id="FRAA01000001">
    <property type="protein sequence ID" value="SHJ63141.1"/>
    <property type="molecule type" value="Genomic_DNA"/>
</dbReference>
<dbReference type="Pfam" id="PF00593">
    <property type="entry name" value="TonB_dep_Rec_b-barrel"/>
    <property type="match status" value="1"/>
</dbReference>
<keyword evidence="9 10" id="KW-0998">Cell outer membrane</keyword>